<evidence type="ECO:0000256" key="1">
    <source>
        <dbReference type="SAM" id="Coils"/>
    </source>
</evidence>
<organism evidence="2 3">
    <name type="scientific">Kitasatospora phosalacinea</name>
    <dbReference type="NCBI Taxonomy" id="2065"/>
    <lineage>
        <taxon>Bacteria</taxon>
        <taxon>Bacillati</taxon>
        <taxon>Actinomycetota</taxon>
        <taxon>Actinomycetes</taxon>
        <taxon>Kitasatosporales</taxon>
        <taxon>Streptomycetaceae</taxon>
        <taxon>Kitasatospora</taxon>
    </lineage>
</organism>
<feature type="coiled-coil region" evidence="1">
    <location>
        <begin position="85"/>
        <end position="112"/>
    </location>
</feature>
<dbReference type="EMBL" id="BSRX01000046">
    <property type="protein sequence ID" value="GLW58056.1"/>
    <property type="molecule type" value="Genomic_DNA"/>
</dbReference>
<keyword evidence="1" id="KW-0175">Coiled coil</keyword>
<dbReference type="Proteomes" id="UP001165143">
    <property type="component" value="Unassembled WGS sequence"/>
</dbReference>
<comment type="caution">
    <text evidence="2">The sequence shown here is derived from an EMBL/GenBank/DDBJ whole genome shotgun (WGS) entry which is preliminary data.</text>
</comment>
<gene>
    <name evidence="2" type="ORF">Kpho01_60670</name>
</gene>
<dbReference type="AlphaFoldDB" id="A0A9W6PN30"/>
<protein>
    <submittedName>
        <fullName evidence="2">Uncharacterized protein</fullName>
    </submittedName>
</protein>
<sequence>MLASRLLYHPAGFDGPLRTAVDDLLAGRWLSAERLLARTERPSGSWVSRTQVLALAAARSTVLTAWARENPAASGLGVLRMRVLVEHALLAAKEAKREAGQLEQEAREACWAAAAEDPSDPVPWVCLLALAELDRGQARPEHRVRSGDPMLPPGPWELLDGALRRDPGSREAHHRVYRYWRRRSRAAALDFVHTVATRAPSGSPLVALHLYAAVDQYRSTSVRDAVTRGQWRREPYLSHTQRAYESWSVAEPGSWPVADLSHLAHALWAAAQMGAAVRVFEALGQFASRVPWSHVADSPAQGEELLLTARQQAFAGRATAFA</sequence>
<name>A0A9W6PN30_9ACTN</name>
<accession>A0A9W6PN30</accession>
<dbReference type="RefSeq" id="WP_051777343.1">
    <property type="nucleotide sequence ID" value="NZ_BSRX01000046.1"/>
</dbReference>
<reference evidence="2" key="1">
    <citation type="submission" date="2023-02" db="EMBL/GenBank/DDBJ databases">
        <title>Kitasatospora phosalacinea NBRC 14362.</title>
        <authorList>
            <person name="Ichikawa N."/>
            <person name="Sato H."/>
            <person name="Tonouchi N."/>
        </authorList>
    </citation>
    <scope>NUCLEOTIDE SEQUENCE</scope>
    <source>
        <strain evidence="2">NBRC 14362</strain>
    </source>
</reference>
<proteinExistence type="predicted"/>
<dbReference type="OrthoDB" id="4312942at2"/>
<evidence type="ECO:0000313" key="2">
    <source>
        <dbReference type="EMBL" id="GLW58056.1"/>
    </source>
</evidence>
<evidence type="ECO:0000313" key="3">
    <source>
        <dbReference type="Proteomes" id="UP001165143"/>
    </source>
</evidence>